<dbReference type="PANTHER" id="PTHR43380">
    <property type="entry name" value="2-OXOISOVALERATE DEHYDROGENASE SUBUNIT ALPHA, MITOCHONDRIAL"/>
    <property type="match status" value="1"/>
</dbReference>
<dbReference type="GO" id="GO:0004739">
    <property type="term" value="F:pyruvate dehydrogenase (acetyl-transferring) activity"/>
    <property type="evidence" value="ECO:0007669"/>
    <property type="project" value="UniProtKB-UniRule"/>
</dbReference>
<keyword evidence="2 4" id="KW-0560">Oxidoreductase</keyword>
<dbReference type="Pfam" id="PF00676">
    <property type="entry name" value="E1_dh"/>
    <property type="match status" value="1"/>
</dbReference>
<dbReference type="EC" id="1.2.4.1" evidence="4"/>
<evidence type="ECO:0000313" key="6">
    <source>
        <dbReference type="EMBL" id="SCD19865.1"/>
    </source>
</evidence>
<evidence type="ECO:0000256" key="2">
    <source>
        <dbReference type="ARBA" id="ARBA00023002"/>
    </source>
</evidence>
<dbReference type="KEGG" id="psac:PSM36_1040"/>
<evidence type="ECO:0000256" key="1">
    <source>
        <dbReference type="ARBA" id="ARBA00001964"/>
    </source>
</evidence>
<dbReference type="InterPro" id="IPR017596">
    <property type="entry name" value="PdhA/BkdA"/>
</dbReference>
<evidence type="ECO:0000256" key="4">
    <source>
        <dbReference type="RuleBase" id="RU366007"/>
    </source>
</evidence>
<dbReference type="InterPro" id="IPR050771">
    <property type="entry name" value="Alpha-ketoacid_DH_E1_comp"/>
</dbReference>
<sequence>MIQNDLPAIFRDFNPIEDKMLQVIDNEGNVVNEKLMPVLDDETVIEAYKQMLYERIADEMAVSYQRQGRMYTYTPNIGQEAIHIAAGMNIREEDWLVPAFREMGTLLAKGVTMKEMFLFYLGNEHGGSFKNVRHVLPIAISIGTQFHHATGIGYSVKYQKKDEVVYTFIGDGGTSEGDFSEGLNFAGVWQVPVVFTIQNNQYAISVPVKLQTNSINLAVKSVAFGIPGIKVDGNDFFAMYLAYKTASEYARAGKGAVLIEAFTYRRGAHTTSDDPSKYRGKDEETRWGLTDPLIRLQRYMQSKGIWNIDEEKLIEEYKSEIDAQFVEAENNKSYPWEDIFGHMYTDMPDELKRQKMEYEQFLSWKENRR</sequence>
<dbReference type="NCBIfam" id="TIGR03181">
    <property type="entry name" value="PDH_E1_alph_x"/>
    <property type="match status" value="1"/>
</dbReference>
<dbReference type="Gene3D" id="3.40.50.970">
    <property type="match status" value="1"/>
</dbReference>
<reference evidence="7" key="1">
    <citation type="submission" date="2016-08" db="EMBL/GenBank/DDBJ databases">
        <authorList>
            <person name="Wibberg D."/>
        </authorList>
    </citation>
    <scope>NUCLEOTIDE SEQUENCE [LARGE SCALE GENOMIC DNA]</scope>
</reference>
<dbReference type="Proteomes" id="UP000187464">
    <property type="component" value="Chromosome I"/>
</dbReference>
<keyword evidence="3 4" id="KW-0786">Thiamine pyrophosphate</keyword>
<feature type="domain" description="Dehydrogenase E1 component" evidence="5">
    <location>
        <begin position="48"/>
        <end position="333"/>
    </location>
</feature>
<dbReference type="InterPro" id="IPR001017">
    <property type="entry name" value="DH_E1"/>
</dbReference>
<comment type="catalytic activity">
    <reaction evidence="4">
        <text>N(6)-[(R)-lipoyl]-L-lysyl-[protein] + pyruvate + H(+) = N(6)-[(R)-S(8)-acetyldihydrolipoyl]-L-lysyl-[protein] + CO2</text>
        <dbReference type="Rhea" id="RHEA:19189"/>
        <dbReference type="Rhea" id="RHEA-COMP:10474"/>
        <dbReference type="Rhea" id="RHEA-COMP:10478"/>
        <dbReference type="ChEBI" id="CHEBI:15361"/>
        <dbReference type="ChEBI" id="CHEBI:15378"/>
        <dbReference type="ChEBI" id="CHEBI:16526"/>
        <dbReference type="ChEBI" id="CHEBI:83099"/>
        <dbReference type="ChEBI" id="CHEBI:83111"/>
        <dbReference type="EC" id="1.2.4.1"/>
    </reaction>
</comment>
<keyword evidence="7" id="KW-1185">Reference proteome</keyword>
<dbReference type="EMBL" id="LT605205">
    <property type="protein sequence ID" value="SCD19865.1"/>
    <property type="molecule type" value="Genomic_DNA"/>
</dbReference>
<dbReference type="InterPro" id="IPR029061">
    <property type="entry name" value="THDP-binding"/>
</dbReference>
<protein>
    <recommendedName>
        <fullName evidence="4">Pyruvate dehydrogenase E1 component subunit alpha</fullName>
        <ecNumber evidence="4">1.2.4.1</ecNumber>
    </recommendedName>
</protein>
<keyword evidence="4 6" id="KW-0670">Pyruvate</keyword>
<comment type="subunit">
    <text evidence="4">Heterodimer of an alpha and a beta chain.</text>
</comment>
<evidence type="ECO:0000256" key="3">
    <source>
        <dbReference type="ARBA" id="ARBA00023052"/>
    </source>
</evidence>
<dbReference type="CDD" id="cd02000">
    <property type="entry name" value="TPP_E1_PDC_ADC_BCADC"/>
    <property type="match status" value="1"/>
</dbReference>
<dbReference type="PANTHER" id="PTHR43380:SF1">
    <property type="entry name" value="2-OXOISOVALERATE DEHYDROGENASE SUBUNIT ALPHA, MITOCHONDRIAL"/>
    <property type="match status" value="1"/>
</dbReference>
<dbReference type="RefSeq" id="WP_076929414.1">
    <property type="nucleotide sequence ID" value="NZ_LT605205.1"/>
</dbReference>
<proteinExistence type="predicted"/>
<accession>A0A1R3T7E2</accession>
<name>A0A1R3T7E2_9BACT</name>
<organism evidence="6 7">
    <name type="scientific">Proteiniphilum saccharofermentans</name>
    <dbReference type="NCBI Taxonomy" id="1642647"/>
    <lineage>
        <taxon>Bacteria</taxon>
        <taxon>Pseudomonadati</taxon>
        <taxon>Bacteroidota</taxon>
        <taxon>Bacteroidia</taxon>
        <taxon>Bacteroidales</taxon>
        <taxon>Dysgonomonadaceae</taxon>
        <taxon>Proteiniphilum</taxon>
    </lineage>
</organism>
<dbReference type="STRING" id="1642647.PSM36_1040"/>
<evidence type="ECO:0000313" key="7">
    <source>
        <dbReference type="Proteomes" id="UP000187464"/>
    </source>
</evidence>
<comment type="function">
    <text evidence="4">The pyruvate dehydrogenase complex catalyzes the overall conversion of pyruvate to acetyl-CoA and CO(2). It contains multiple copies of three enzymatic components: pyruvate dehydrogenase (E1), dihydrolipoamide acetyltransferase (E2) and lipoamide dehydrogenase (E3).</text>
</comment>
<dbReference type="AlphaFoldDB" id="A0A1R3T7E2"/>
<dbReference type="GO" id="GO:0009083">
    <property type="term" value="P:branched-chain amino acid catabolic process"/>
    <property type="evidence" value="ECO:0007669"/>
    <property type="project" value="TreeGrafter"/>
</dbReference>
<evidence type="ECO:0000259" key="5">
    <source>
        <dbReference type="Pfam" id="PF00676"/>
    </source>
</evidence>
<comment type="cofactor">
    <cofactor evidence="1 4">
        <name>thiamine diphosphate</name>
        <dbReference type="ChEBI" id="CHEBI:58937"/>
    </cofactor>
</comment>
<gene>
    <name evidence="6" type="primary">pdhA</name>
    <name evidence="6" type="ORF">PSM36_1040</name>
</gene>
<dbReference type="SUPFAM" id="SSF52518">
    <property type="entry name" value="Thiamin diphosphate-binding fold (THDP-binding)"/>
    <property type="match status" value="1"/>
</dbReference>